<organism evidence="1 2">
    <name type="scientific">Lindgomyces ingoldianus</name>
    <dbReference type="NCBI Taxonomy" id="673940"/>
    <lineage>
        <taxon>Eukaryota</taxon>
        <taxon>Fungi</taxon>
        <taxon>Dikarya</taxon>
        <taxon>Ascomycota</taxon>
        <taxon>Pezizomycotina</taxon>
        <taxon>Dothideomycetes</taxon>
        <taxon>Pleosporomycetidae</taxon>
        <taxon>Pleosporales</taxon>
        <taxon>Lindgomycetaceae</taxon>
        <taxon>Lindgomyces</taxon>
    </lineage>
</organism>
<reference evidence="1" key="1">
    <citation type="journal article" date="2020" name="Stud. Mycol.">
        <title>101 Dothideomycetes genomes: a test case for predicting lifestyles and emergence of pathogens.</title>
        <authorList>
            <person name="Haridas S."/>
            <person name="Albert R."/>
            <person name="Binder M."/>
            <person name="Bloem J."/>
            <person name="Labutti K."/>
            <person name="Salamov A."/>
            <person name="Andreopoulos B."/>
            <person name="Baker S."/>
            <person name="Barry K."/>
            <person name="Bills G."/>
            <person name="Bluhm B."/>
            <person name="Cannon C."/>
            <person name="Castanera R."/>
            <person name="Culley D."/>
            <person name="Daum C."/>
            <person name="Ezra D."/>
            <person name="Gonzalez J."/>
            <person name="Henrissat B."/>
            <person name="Kuo A."/>
            <person name="Liang C."/>
            <person name="Lipzen A."/>
            <person name="Lutzoni F."/>
            <person name="Magnuson J."/>
            <person name="Mondo S."/>
            <person name="Nolan M."/>
            <person name="Ohm R."/>
            <person name="Pangilinan J."/>
            <person name="Park H.-J."/>
            <person name="Ramirez L."/>
            <person name="Alfaro M."/>
            <person name="Sun H."/>
            <person name="Tritt A."/>
            <person name="Yoshinaga Y."/>
            <person name="Zwiers L.-H."/>
            <person name="Turgeon B."/>
            <person name="Goodwin S."/>
            <person name="Spatafora J."/>
            <person name="Crous P."/>
            <person name="Grigoriev I."/>
        </authorList>
    </citation>
    <scope>NUCLEOTIDE SEQUENCE</scope>
    <source>
        <strain evidence="1">ATCC 200398</strain>
    </source>
</reference>
<name>A0ACB6R1F8_9PLEO</name>
<evidence type="ECO:0000313" key="1">
    <source>
        <dbReference type="EMBL" id="KAF2472920.1"/>
    </source>
</evidence>
<sequence>MSSALAASPHLHGNGVVLPDTPREVEFLDKLLQIRDEVLGSKHARIHLPPKVLEQVAPRPAQQTPPFPSRPTTNGTPNGSHSSHPFPPRPESSLQHYLPVSGYSSPAQPAQRPYTSKSASSGIDPVLLTKSDHLIRAELQLKRQQIERGLKDQFDKKGREKDNAIEEAQLDVEGVLAKATELVKPLSGLQIAANHSESSESFDENSYYSSQAYSWSSEEVDPNRHGIGADTTVPLTQQAKHSATEAQLTTAKAASRVEPKPRQADTALIDLDEEPYEPADDIEIYEPELAQARDEREESEYSPPPADVTTLGPNRGRGQDRGQNNHGGINGSSRRHSPAGHPAPIHNTRKRRREERHQEKQKERQQEKREEKRRQQANNRVVRSPEPIIKEEPQSPPPFATYPDSQPNKRRALQPLEGEAEVVSPRDSRQQPVYYREQEPSSRLSRQYEEPLSPTVIRVPQRRLERDEQDLRRVASLQYARRPISPVGAEPLAYAPAETRQVRAASHAFVDRPLEPVYREVPARASVAPRYIRDRSRSPAHEYVSRNQSPVMMAPPPRRIVVDQYGNKYYASPADVRESVAPPSRRMEAEPYYERAVTREPTIRAPARPDLYEEGDAQRMPPPPRRYIDPSDAEVVEARPYRQRELSHRPVDLEYAPREVVERRPVIQYEEMGPPREYVPSRAYSVRPEVVRREVPAEYAPVRHESIAPGGYVRVAAPRYRELSVIQDAAYDDRRYTFASQPQPRRYMEEGSGAERPVEVPQEPFVGEPRRVSYRY</sequence>
<keyword evidence="2" id="KW-1185">Reference proteome</keyword>
<accession>A0ACB6R1F8</accession>
<gene>
    <name evidence="1" type="ORF">BDR25DRAFT_302513</name>
</gene>
<dbReference type="EMBL" id="MU003501">
    <property type="protein sequence ID" value="KAF2472920.1"/>
    <property type="molecule type" value="Genomic_DNA"/>
</dbReference>
<comment type="caution">
    <text evidence="1">The sequence shown here is derived from an EMBL/GenBank/DDBJ whole genome shotgun (WGS) entry which is preliminary data.</text>
</comment>
<dbReference type="Proteomes" id="UP000799755">
    <property type="component" value="Unassembled WGS sequence"/>
</dbReference>
<evidence type="ECO:0000313" key="2">
    <source>
        <dbReference type="Proteomes" id="UP000799755"/>
    </source>
</evidence>
<protein>
    <submittedName>
        <fullName evidence="1">Uncharacterized protein</fullName>
    </submittedName>
</protein>
<proteinExistence type="predicted"/>